<dbReference type="Proteomes" id="UP000772618">
    <property type="component" value="Unassembled WGS sequence"/>
</dbReference>
<comment type="caution">
    <text evidence="7">The sequence shown here is derived from an EMBL/GenBank/DDBJ whole genome shotgun (WGS) entry which is preliminary data.</text>
</comment>
<dbReference type="Pfam" id="PF02656">
    <property type="entry name" value="DUF202"/>
    <property type="match status" value="1"/>
</dbReference>
<keyword evidence="2 5" id="KW-0812">Transmembrane</keyword>
<dbReference type="InterPro" id="IPR003807">
    <property type="entry name" value="DUF202"/>
</dbReference>
<evidence type="ECO:0000313" key="8">
    <source>
        <dbReference type="Proteomes" id="UP000772618"/>
    </source>
</evidence>
<name>A0ABS5VSH8_9BACT</name>
<evidence type="ECO:0000256" key="5">
    <source>
        <dbReference type="SAM" id="Phobius"/>
    </source>
</evidence>
<keyword evidence="3 5" id="KW-1133">Transmembrane helix</keyword>
<dbReference type="RefSeq" id="WP_254153691.1">
    <property type="nucleotide sequence ID" value="NZ_JAHESD010000019.1"/>
</dbReference>
<evidence type="ECO:0000256" key="2">
    <source>
        <dbReference type="ARBA" id="ARBA00022692"/>
    </source>
</evidence>
<keyword evidence="8" id="KW-1185">Reference proteome</keyword>
<accession>A0ABS5VSH8</accession>
<evidence type="ECO:0000256" key="1">
    <source>
        <dbReference type="ARBA" id="ARBA00004127"/>
    </source>
</evidence>
<evidence type="ECO:0000313" key="7">
    <source>
        <dbReference type="EMBL" id="MBT1703729.1"/>
    </source>
</evidence>
<dbReference type="EMBL" id="JAHESD010000019">
    <property type="protein sequence ID" value="MBT1703729.1"/>
    <property type="molecule type" value="Genomic_DNA"/>
</dbReference>
<feature type="transmembrane region" description="Helical" evidence="5">
    <location>
        <begin position="24"/>
        <end position="42"/>
    </location>
</feature>
<keyword evidence="4 5" id="KW-0472">Membrane</keyword>
<comment type="subcellular location">
    <subcellularLocation>
        <location evidence="1">Endomembrane system</location>
        <topology evidence="1">Multi-pass membrane protein</topology>
    </subcellularLocation>
</comment>
<reference evidence="7 8" key="1">
    <citation type="submission" date="2021-05" db="EMBL/GenBank/DDBJ databases">
        <title>A Polyphasic approach of four new species of the genus Ohtaekwangia: Ohtaekwangia histidinii sp. nov., Ohtaekwangia cretensis sp. nov., Ohtaekwangia indiensis sp. nov., Ohtaekwangia reichenbachii sp. nov. from diverse environment.</title>
        <authorList>
            <person name="Octaviana S."/>
        </authorList>
    </citation>
    <scope>NUCLEOTIDE SEQUENCE [LARGE SCALE GENOMIC DNA]</scope>
    <source>
        <strain evidence="7 8">PWU20</strain>
    </source>
</reference>
<feature type="domain" description="DUF202" evidence="6">
    <location>
        <begin position="15"/>
        <end position="77"/>
    </location>
</feature>
<gene>
    <name evidence="7" type="ORF">KK060_10590</name>
</gene>
<organism evidence="7 8">
    <name type="scientific">Chryseosolibacter indicus</name>
    <dbReference type="NCBI Taxonomy" id="2782351"/>
    <lineage>
        <taxon>Bacteria</taxon>
        <taxon>Pseudomonadati</taxon>
        <taxon>Bacteroidota</taxon>
        <taxon>Cytophagia</taxon>
        <taxon>Cytophagales</taxon>
        <taxon>Chryseotaleaceae</taxon>
        <taxon>Chryseosolibacter</taxon>
    </lineage>
</organism>
<sequence length="102" mass="11488">MNKDLVLREYLAIERTKLANETTLLAYIRTGLYFVVAGSTLGHLIDTLFWKLTGVPLIAIGIFVMLMGILKYKRVRKHIEASRQNVGNSSEAFIKAVRGDFS</sequence>
<evidence type="ECO:0000256" key="3">
    <source>
        <dbReference type="ARBA" id="ARBA00022989"/>
    </source>
</evidence>
<feature type="transmembrane region" description="Helical" evidence="5">
    <location>
        <begin position="48"/>
        <end position="70"/>
    </location>
</feature>
<evidence type="ECO:0000256" key="4">
    <source>
        <dbReference type="ARBA" id="ARBA00023136"/>
    </source>
</evidence>
<proteinExistence type="predicted"/>
<protein>
    <submittedName>
        <fullName evidence="7">DUF202 domain-containing protein</fullName>
    </submittedName>
</protein>
<evidence type="ECO:0000259" key="6">
    <source>
        <dbReference type="Pfam" id="PF02656"/>
    </source>
</evidence>